<protein>
    <recommendedName>
        <fullName evidence="3">PGG domain-containing protein</fullName>
    </recommendedName>
</protein>
<feature type="domain" description="PGG" evidence="3">
    <location>
        <begin position="2"/>
        <end position="76"/>
    </location>
</feature>
<feature type="signal peptide" evidence="2">
    <location>
        <begin position="1"/>
        <end position="19"/>
    </location>
</feature>
<reference evidence="4" key="1">
    <citation type="submission" date="2013-07" db="EMBL/GenBank/DDBJ databases">
        <title>The genome of Eucalyptus grandis.</title>
        <authorList>
            <person name="Schmutz J."/>
            <person name="Hayes R."/>
            <person name="Myburg A."/>
            <person name="Tuskan G."/>
            <person name="Grattapaglia D."/>
            <person name="Rokhsar D.S."/>
        </authorList>
    </citation>
    <scope>NUCLEOTIDE SEQUENCE</scope>
    <source>
        <tissue evidence="4">Leaf extractions</tissue>
    </source>
</reference>
<feature type="transmembrane region" description="Helical" evidence="1">
    <location>
        <begin position="59"/>
        <end position="76"/>
    </location>
</feature>
<gene>
    <name evidence="4" type="ORF">EUGRSUZ_C00695</name>
</gene>
<dbReference type="InParanoid" id="A0A059CMX1"/>
<dbReference type="InterPro" id="IPR026961">
    <property type="entry name" value="PGG_dom"/>
</dbReference>
<keyword evidence="1" id="KW-0472">Membrane</keyword>
<evidence type="ECO:0000256" key="1">
    <source>
        <dbReference type="SAM" id="Phobius"/>
    </source>
</evidence>
<evidence type="ECO:0000256" key="2">
    <source>
        <dbReference type="SAM" id="SignalP"/>
    </source>
</evidence>
<evidence type="ECO:0000313" key="4">
    <source>
        <dbReference type="EMBL" id="KCW79275.1"/>
    </source>
</evidence>
<keyword evidence="1" id="KW-0812">Transmembrane</keyword>
<dbReference type="AlphaFoldDB" id="A0A059CMX1"/>
<sequence>MHKTLTVIVTLLATMTFQASITPPGSLWEGDFMSDETTAAHTASESVTTDKFLNACKNFLTYNMISFIASLSIIVLS</sequence>
<evidence type="ECO:0000259" key="3">
    <source>
        <dbReference type="Pfam" id="PF13962"/>
    </source>
</evidence>
<dbReference type="Gramene" id="KCW79275">
    <property type="protein sequence ID" value="KCW79275"/>
    <property type="gene ID" value="EUGRSUZ_C00695"/>
</dbReference>
<keyword evidence="2" id="KW-0732">Signal</keyword>
<proteinExistence type="predicted"/>
<organism evidence="4">
    <name type="scientific">Eucalyptus grandis</name>
    <name type="common">Flooded gum</name>
    <dbReference type="NCBI Taxonomy" id="71139"/>
    <lineage>
        <taxon>Eukaryota</taxon>
        <taxon>Viridiplantae</taxon>
        <taxon>Streptophyta</taxon>
        <taxon>Embryophyta</taxon>
        <taxon>Tracheophyta</taxon>
        <taxon>Spermatophyta</taxon>
        <taxon>Magnoliopsida</taxon>
        <taxon>eudicotyledons</taxon>
        <taxon>Gunneridae</taxon>
        <taxon>Pentapetalae</taxon>
        <taxon>rosids</taxon>
        <taxon>malvids</taxon>
        <taxon>Myrtales</taxon>
        <taxon>Myrtaceae</taxon>
        <taxon>Myrtoideae</taxon>
        <taxon>Eucalypteae</taxon>
        <taxon>Eucalyptus</taxon>
    </lineage>
</organism>
<accession>A0A059CMX1</accession>
<keyword evidence="1" id="KW-1133">Transmembrane helix</keyword>
<dbReference type="Pfam" id="PF13962">
    <property type="entry name" value="PGG"/>
    <property type="match status" value="1"/>
</dbReference>
<name>A0A059CMX1_EUCGR</name>
<feature type="chain" id="PRO_5001575397" description="PGG domain-containing protein" evidence="2">
    <location>
        <begin position="20"/>
        <end position="77"/>
    </location>
</feature>
<dbReference type="EMBL" id="KK198755">
    <property type="protein sequence ID" value="KCW79275.1"/>
    <property type="molecule type" value="Genomic_DNA"/>
</dbReference>